<dbReference type="Proteomes" id="UP001479436">
    <property type="component" value="Unassembled WGS sequence"/>
</dbReference>
<comment type="similarity">
    <text evidence="1 3">Belongs to the OSBP family.</text>
</comment>
<accession>A0ABR2WEI5</accession>
<sequence length="478" mass="55685">MDSVILKDNSIPVKFNVEKQRSADAIAASYKGYPGNLRTRLPIESLSSKPELSLWSVLANSIGKDLTKIALPVYFNEPTSMLQRLCEEMEYSELVDMATKHSDSLQRLLWVATFAMTNYSGSEHRIAKPFNPLLGETFEYVRIDKGYRYISEQVSHHPPISACHCESSNFIFYAEVDCKTKFWGKSFELFPAGLTHLYLKIPKAFVETEERLDKKGESDSETIQEHFSWKKVTTRVNNILIGKIYLENYGDMEIVNHRTGETCTLTFKERKWGSSDKNIVQGVVKDRHGNIIWQLYGKWSEFLAARMATDDSQPFPEDKKLKCNEILPIPMILNHNSETSNPAILLWKRKKASNIATPFNLTPFAITLNECPDTLLPYLAPTDSRLRPDQKALEHGEYELAQKEKMRLEEKQRAKRKKFEETPEYSWKPRWFVKDFDKDSQREYWRFTNQYWEERGQSNQKPFLHEDGDAWLDVQDIF</sequence>
<evidence type="ECO:0008006" key="6">
    <source>
        <dbReference type="Google" id="ProtNLM"/>
    </source>
</evidence>
<gene>
    <name evidence="4" type="ORF">K7432_016557</name>
</gene>
<dbReference type="SUPFAM" id="SSF144000">
    <property type="entry name" value="Oxysterol-binding protein-like"/>
    <property type="match status" value="1"/>
</dbReference>
<reference evidence="4 5" key="1">
    <citation type="submission" date="2023-04" db="EMBL/GenBank/DDBJ databases">
        <title>Genome of Basidiobolus ranarum AG-B5.</title>
        <authorList>
            <person name="Stajich J.E."/>
            <person name="Carter-House D."/>
            <person name="Gryganskyi A."/>
        </authorList>
    </citation>
    <scope>NUCLEOTIDE SEQUENCE [LARGE SCALE GENOMIC DNA]</scope>
    <source>
        <strain evidence="4 5">AG-B5</strain>
    </source>
</reference>
<organism evidence="4 5">
    <name type="scientific">Basidiobolus ranarum</name>
    <dbReference type="NCBI Taxonomy" id="34480"/>
    <lineage>
        <taxon>Eukaryota</taxon>
        <taxon>Fungi</taxon>
        <taxon>Fungi incertae sedis</taxon>
        <taxon>Zoopagomycota</taxon>
        <taxon>Entomophthoromycotina</taxon>
        <taxon>Basidiobolomycetes</taxon>
        <taxon>Basidiobolales</taxon>
        <taxon>Basidiobolaceae</taxon>
        <taxon>Basidiobolus</taxon>
    </lineage>
</organism>
<keyword evidence="5" id="KW-1185">Reference proteome</keyword>
<dbReference type="EMBL" id="JASJQH010002808">
    <property type="protein sequence ID" value="KAK9759928.1"/>
    <property type="molecule type" value="Genomic_DNA"/>
</dbReference>
<dbReference type="Gene3D" id="3.30.70.3490">
    <property type="match status" value="1"/>
</dbReference>
<dbReference type="InterPro" id="IPR018494">
    <property type="entry name" value="Oxysterol-bd_CS"/>
</dbReference>
<evidence type="ECO:0000313" key="5">
    <source>
        <dbReference type="Proteomes" id="UP001479436"/>
    </source>
</evidence>
<dbReference type="PANTHER" id="PTHR10972">
    <property type="entry name" value="OXYSTEROL-BINDING PROTEIN-RELATED"/>
    <property type="match status" value="1"/>
</dbReference>
<evidence type="ECO:0000256" key="1">
    <source>
        <dbReference type="ARBA" id="ARBA00008842"/>
    </source>
</evidence>
<evidence type="ECO:0000256" key="3">
    <source>
        <dbReference type="RuleBase" id="RU003844"/>
    </source>
</evidence>
<name>A0ABR2WEI5_9FUNG</name>
<dbReference type="InterPro" id="IPR000648">
    <property type="entry name" value="Oxysterol-bd"/>
</dbReference>
<dbReference type="Gene3D" id="2.40.160.120">
    <property type="match status" value="1"/>
</dbReference>
<proteinExistence type="inferred from homology"/>
<evidence type="ECO:0000313" key="4">
    <source>
        <dbReference type="EMBL" id="KAK9759928.1"/>
    </source>
</evidence>
<keyword evidence="2" id="KW-0597">Phosphoprotein</keyword>
<comment type="caution">
    <text evidence="4">The sequence shown here is derived from an EMBL/GenBank/DDBJ whole genome shotgun (WGS) entry which is preliminary data.</text>
</comment>
<dbReference type="Pfam" id="PF01237">
    <property type="entry name" value="Oxysterol_BP"/>
    <property type="match status" value="1"/>
</dbReference>
<dbReference type="PANTHER" id="PTHR10972:SF205">
    <property type="entry name" value="OXYSTEROL-BINDING PROTEIN 1"/>
    <property type="match status" value="1"/>
</dbReference>
<protein>
    <recommendedName>
        <fullName evidence="6">Oxysterol-binding protein</fullName>
    </recommendedName>
</protein>
<dbReference type="InterPro" id="IPR037239">
    <property type="entry name" value="OSBP_sf"/>
</dbReference>
<dbReference type="PROSITE" id="PS01013">
    <property type="entry name" value="OSBP"/>
    <property type="match status" value="1"/>
</dbReference>
<evidence type="ECO:0000256" key="2">
    <source>
        <dbReference type="ARBA" id="ARBA00022553"/>
    </source>
</evidence>